<gene>
    <name evidence="2" type="ORF">CC78DRAFT_548059</name>
</gene>
<evidence type="ECO:0000256" key="1">
    <source>
        <dbReference type="SAM" id="MobiDB-lite"/>
    </source>
</evidence>
<name>A0A9P4MYX6_9PLEO</name>
<feature type="region of interest" description="Disordered" evidence="1">
    <location>
        <begin position="47"/>
        <end position="82"/>
    </location>
</feature>
<dbReference type="Proteomes" id="UP000800093">
    <property type="component" value="Unassembled WGS sequence"/>
</dbReference>
<comment type="caution">
    <text evidence="2">The sequence shown here is derived from an EMBL/GenBank/DDBJ whole genome shotgun (WGS) entry which is preliminary data.</text>
</comment>
<dbReference type="EMBL" id="ML986699">
    <property type="protein sequence ID" value="KAF2259737.1"/>
    <property type="molecule type" value="Genomic_DNA"/>
</dbReference>
<dbReference type="AlphaFoldDB" id="A0A9P4MYX6"/>
<evidence type="ECO:0000313" key="3">
    <source>
        <dbReference type="Proteomes" id="UP000800093"/>
    </source>
</evidence>
<proteinExistence type="predicted"/>
<keyword evidence="3" id="KW-1185">Reference proteome</keyword>
<organism evidence="2 3">
    <name type="scientific">Lojkania enalia</name>
    <dbReference type="NCBI Taxonomy" id="147567"/>
    <lineage>
        <taxon>Eukaryota</taxon>
        <taxon>Fungi</taxon>
        <taxon>Dikarya</taxon>
        <taxon>Ascomycota</taxon>
        <taxon>Pezizomycotina</taxon>
        <taxon>Dothideomycetes</taxon>
        <taxon>Pleosporomycetidae</taxon>
        <taxon>Pleosporales</taxon>
        <taxon>Pleosporales incertae sedis</taxon>
        <taxon>Lojkania</taxon>
    </lineage>
</organism>
<protein>
    <submittedName>
        <fullName evidence="2">Uncharacterized protein</fullName>
    </submittedName>
</protein>
<evidence type="ECO:0000313" key="2">
    <source>
        <dbReference type="EMBL" id="KAF2259737.1"/>
    </source>
</evidence>
<sequence>MARIAPLPGKRPPRPSLARIGIPDGRDVLAVYLWWVKQRYYRAAGLVERTTRNNSDSGPDSEDVAEEESVRSVFGQEDRELGSEAVGTRVEMKRVGFDVFGVGGQFE</sequence>
<dbReference type="OrthoDB" id="3780845at2759"/>
<accession>A0A9P4MYX6</accession>
<reference evidence="3" key="1">
    <citation type="journal article" date="2020" name="Stud. Mycol.">
        <title>101 Dothideomycetes genomes: A test case for predicting lifestyles and emergence of pathogens.</title>
        <authorList>
            <person name="Haridas S."/>
            <person name="Albert R."/>
            <person name="Binder M."/>
            <person name="Bloem J."/>
            <person name="LaButti K."/>
            <person name="Salamov A."/>
            <person name="Andreopoulos B."/>
            <person name="Baker S."/>
            <person name="Barry K."/>
            <person name="Bills G."/>
            <person name="Bluhm B."/>
            <person name="Cannon C."/>
            <person name="Castanera R."/>
            <person name="Culley D."/>
            <person name="Daum C."/>
            <person name="Ezra D."/>
            <person name="Gonzalez J."/>
            <person name="Henrissat B."/>
            <person name="Kuo A."/>
            <person name="Liang C."/>
            <person name="Lipzen A."/>
            <person name="Lutzoni F."/>
            <person name="Magnuson J."/>
            <person name="Mondo S."/>
            <person name="Nolan M."/>
            <person name="Ohm R."/>
            <person name="Pangilinan J."/>
            <person name="Park H.-J."/>
            <person name="Ramirez L."/>
            <person name="Alfaro M."/>
            <person name="Sun H."/>
            <person name="Tritt A."/>
            <person name="Yoshinaga Y."/>
            <person name="Zwiers L.-H."/>
            <person name="Turgeon B."/>
            <person name="Goodwin S."/>
            <person name="Spatafora J."/>
            <person name="Crous P."/>
            <person name="Grigoriev I."/>
        </authorList>
    </citation>
    <scope>NUCLEOTIDE SEQUENCE [LARGE SCALE GENOMIC DNA]</scope>
    <source>
        <strain evidence="3">CBS 304.66</strain>
    </source>
</reference>